<feature type="transmembrane region" description="Helical" evidence="6">
    <location>
        <begin position="266"/>
        <end position="287"/>
    </location>
</feature>
<feature type="transmembrane region" description="Helical" evidence="6">
    <location>
        <begin position="116"/>
        <end position="133"/>
    </location>
</feature>
<dbReference type="PANTHER" id="PTHR33048:SF47">
    <property type="entry name" value="INTEGRAL MEMBRANE PROTEIN-RELATED"/>
    <property type="match status" value="1"/>
</dbReference>
<keyword evidence="2 6" id="KW-0812">Transmembrane</keyword>
<dbReference type="InterPro" id="IPR052337">
    <property type="entry name" value="SAT4-like"/>
</dbReference>
<keyword evidence="3 6" id="KW-1133">Transmembrane helix</keyword>
<proteinExistence type="inferred from homology"/>
<feature type="domain" description="Rhodopsin" evidence="7">
    <location>
        <begin position="50"/>
        <end position="287"/>
    </location>
</feature>
<comment type="subcellular location">
    <subcellularLocation>
        <location evidence="1">Membrane</location>
        <topology evidence="1">Multi-pass membrane protein</topology>
    </subcellularLocation>
</comment>
<feature type="transmembrane region" description="Helical" evidence="6">
    <location>
        <begin position="145"/>
        <end position="171"/>
    </location>
</feature>
<dbReference type="PANTHER" id="PTHR33048">
    <property type="entry name" value="PTH11-LIKE INTEGRAL MEMBRANE PROTEIN (AFU_ORTHOLOGUE AFUA_5G11245)"/>
    <property type="match status" value="1"/>
</dbReference>
<feature type="transmembrane region" description="Helical" evidence="6">
    <location>
        <begin position="33"/>
        <end position="54"/>
    </location>
</feature>
<gene>
    <name evidence="8" type="ORF">ASPCADRAFT_2720</name>
</gene>
<dbReference type="EMBL" id="KV907495">
    <property type="protein sequence ID" value="OOF99298.1"/>
    <property type="molecule type" value="Genomic_DNA"/>
</dbReference>
<feature type="transmembrane region" description="Helical" evidence="6">
    <location>
        <begin position="191"/>
        <end position="212"/>
    </location>
</feature>
<evidence type="ECO:0000313" key="9">
    <source>
        <dbReference type="Proteomes" id="UP000188318"/>
    </source>
</evidence>
<protein>
    <recommendedName>
        <fullName evidence="7">Rhodopsin domain-containing protein</fullName>
    </recommendedName>
</protein>
<dbReference type="OMA" id="GVWFVKT"/>
<sequence length="377" mass="42461">MSSTLDLSQVPASTPPAGVTANFVNPENQNYQIYSINIALCLTGTTILLLRLYTRIRLQKTIAIDDWFCIGAQICAWLFAILCMLNIRNGYGVHMWDLYLNEIKPFKQYDLAAEDIFVVGIWLVKTSILLFYLRLSPEKRFRQMTYAIMVFVAVYNIISLLVFTLGCLPVQAMWDVTLMPTAKCVQQLSFVYANAAFNLFSDLITLALPIKLCWSLQTTIKQRVLLMLVLMMGSFACVIAIVRIVTMMPFVDDMDLTWYKVTLAKWAMVEINVGIICSCLPVMRPLLLRIFPTLFGSQPASGVKPMPRADGKDTIGASRKKVIRNWDHLTTLKGTTAAETQHDVESLHETVKHDDGTGEPAIMMATEYSVTSKRLSE</sequence>
<dbReference type="STRING" id="602072.A0A1R3RXU5"/>
<accession>A0A1R3RXU5</accession>
<evidence type="ECO:0000256" key="4">
    <source>
        <dbReference type="ARBA" id="ARBA00023136"/>
    </source>
</evidence>
<dbReference type="OrthoDB" id="5401779at2759"/>
<evidence type="ECO:0000256" key="2">
    <source>
        <dbReference type="ARBA" id="ARBA00022692"/>
    </source>
</evidence>
<dbReference type="AlphaFoldDB" id="A0A1R3RXU5"/>
<dbReference type="VEuPathDB" id="FungiDB:ASPCADRAFT_2720"/>
<dbReference type="GO" id="GO:0016020">
    <property type="term" value="C:membrane"/>
    <property type="evidence" value="ECO:0007669"/>
    <property type="project" value="UniProtKB-SubCell"/>
</dbReference>
<dbReference type="Pfam" id="PF20684">
    <property type="entry name" value="Fung_rhodopsin"/>
    <property type="match status" value="1"/>
</dbReference>
<keyword evidence="4 6" id="KW-0472">Membrane</keyword>
<dbReference type="Proteomes" id="UP000188318">
    <property type="component" value="Unassembled WGS sequence"/>
</dbReference>
<keyword evidence="9" id="KW-1185">Reference proteome</keyword>
<organism evidence="8 9">
    <name type="scientific">Aspergillus carbonarius (strain ITEM 5010)</name>
    <dbReference type="NCBI Taxonomy" id="602072"/>
    <lineage>
        <taxon>Eukaryota</taxon>
        <taxon>Fungi</taxon>
        <taxon>Dikarya</taxon>
        <taxon>Ascomycota</taxon>
        <taxon>Pezizomycotina</taxon>
        <taxon>Eurotiomycetes</taxon>
        <taxon>Eurotiomycetidae</taxon>
        <taxon>Eurotiales</taxon>
        <taxon>Aspergillaceae</taxon>
        <taxon>Aspergillus</taxon>
        <taxon>Aspergillus subgen. Circumdati</taxon>
    </lineage>
</organism>
<dbReference type="InterPro" id="IPR049326">
    <property type="entry name" value="Rhodopsin_dom_fungi"/>
</dbReference>
<evidence type="ECO:0000256" key="6">
    <source>
        <dbReference type="SAM" id="Phobius"/>
    </source>
</evidence>
<evidence type="ECO:0000256" key="3">
    <source>
        <dbReference type="ARBA" id="ARBA00022989"/>
    </source>
</evidence>
<evidence type="ECO:0000313" key="8">
    <source>
        <dbReference type="EMBL" id="OOF99298.1"/>
    </source>
</evidence>
<reference evidence="9" key="1">
    <citation type="journal article" date="2017" name="Genome Biol.">
        <title>Comparative genomics reveals high biological diversity and specific adaptations in the industrially and medically important fungal genus Aspergillus.</title>
        <authorList>
            <person name="de Vries R.P."/>
            <person name="Riley R."/>
            <person name="Wiebenga A."/>
            <person name="Aguilar-Osorio G."/>
            <person name="Amillis S."/>
            <person name="Uchima C.A."/>
            <person name="Anderluh G."/>
            <person name="Asadollahi M."/>
            <person name="Askin M."/>
            <person name="Barry K."/>
            <person name="Battaglia E."/>
            <person name="Bayram O."/>
            <person name="Benocci T."/>
            <person name="Braus-Stromeyer S.A."/>
            <person name="Caldana C."/>
            <person name="Canovas D."/>
            <person name="Cerqueira G.C."/>
            <person name="Chen F."/>
            <person name="Chen W."/>
            <person name="Choi C."/>
            <person name="Clum A."/>
            <person name="Dos Santos R.A."/>
            <person name="Damasio A.R."/>
            <person name="Diallinas G."/>
            <person name="Emri T."/>
            <person name="Fekete E."/>
            <person name="Flipphi M."/>
            <person name="Freyberg S."/>
            <person name="Gallo A."/>
            <person name="Gournas C."/>
            <person name="Habgood R."/>
            <person name="Hainaut M."/>
            <person name="Harispe M.L."/>
            <person name="Henrissat B."/>
            <person name="Hilden K.S."/>
            <person name="Hope R."/>
            <person name="Hossain A."/>
            <person name="Karabika E."/>
            <person name="Karaffa L."/>
            <person name="Karanyi Z."/>
            <person name="Krasevec N."/>
            <person name="Kuo A."/>
            <person name="Kusch H."/>
            <person name="LaButti K."/>
            <person name="Lagendijk E.L."/>
            <person name="Lapidus A."/>
            <person name="Levasseur A."/>
            <person name="Lindquist E."/>
            <person name="Lipzen A."/>
            <person name="Logrieco A.F."/>
            <person name="MacCabe A."/>
            <person name="Maekelae M.R."/>
            <person name="Malavazi I."/>
            <person name="Melin P."/>
            <person name="Meyer V."/>
            <person name="Mielnichuk N."/>
            <person name="Miskei M."/>
            <person name="Molnar A.P."/>
            <person name="Mule G."/>
            <person name="Ngan C.Y."/>
            <person name="Orejas M."/>
            <person name="Orosz E."/>
            <person name="Ouedraogo J.P."/>
            <person name="Overkamp K.M."/>
            <person name="Park H.-S."/>
            <person name="Perrone G."/>
            <person name="Piumi F."/>
            <person name="Punt P.J."/>
            <person name="Ram A.F."/>
            <person name="Ramon A."/>
            <person name="Rauscher S."/>
            <person name="Record E."/>
            <person name="Riano-Pachon D.M."/>
            <person name="Robert V."/>
            <person name="Roehrig J."/>
            <person name="Ruller R."/>
            <person name="Salamov A."/>
            <person name="Salih N.S."/>
            <person name="Samson R.A."/>
            <person name="Sandor E."/>
            <person name="Sanguinetti M."/>
            <person name="Schuetze T."/>
            <person name="Sepcic K."/>
            <person name="Shelest E."/>
            <person name="Sherlock G."/>
            <person name="Sophianopoulou V."/>
            <person name="Squina F.M."/>
            <person name="Sun H."/>
            <person name="Susca A."/>
            <person name="Todd R.B."/>
            <person name="Tsang A."/>
            <person name="Unkles S.E."/>
            <person name="van de Wiele N."/>
            <person name="van Rossen-Uffink D."/>
            <person name="Oliveira J.V."/>
            <person name="Vesth T.C."/>
            <person name="Visser J."/>
            <person name="Yu J.-H."/>
            <person name="Zhou M."/>
            <person name="Andersen M.R."/>
            <person name="Archer D.B."/>
            <person name="Baker S.E."/>
            <person name="Benoit I."/>
            <person name="Brakhage A.A."/>
            <person name="Braus G.H."/>
            <person name="Fischer R."/>
            <person name="Frisvad J.C."/>
            <person name="Goldman G.H."/>
            <person name="Houbraken J."/>
            <person name="Oakley B."/>
            <person name="Pocsi I."/>
            <person name="Scazzocchio C."/>
            <person name="Seiboth B."/>
            <person name="vanKuyk P.A."/>
            <person name="Wortman J."/>
            <person name="Dyer P.S."/>
            <person name="Grigoriev I.V."/>
        </authorList>
    </citation>
    <scope>NUCLEOTIDE SEQUENCE [LARGE SCALE GENOMIC DNA]</scope>
    <source>
        <strain evidence="9">ITEM 5010</strain>
    </source>
</reference>
<feature type="transmembrane region" description="Helical" evidence="6">
    <location>
        <begin position="66"/>
        <end position="87"/>
    </location>
</feature>
<evidence type="ECO:0000259" key="7">
    <source>
        <dbReference type="Pfam" id="PF20684"/>
    </source>
</evidence>
<evidence type="ECO:0000256" key="5">
    <source>
        <dbReference type="ARBA" id="ARBA00038359"/>
    </source>
</evidence>
<feature type="transmembrane region" description="Helical" evidence="6">
    <location>
        <begin position="224"/>
        <end position="246"/>
    </location>
</feature>
<evidence type="ECO:0000256" key="1">
    <source>
        <dbReference type="ARBA" id="ARBA00004141"/>
    </source>
</evidence>
<comment type="similarity">
    <text evidence="5">Belongs to the SAT4 family.</text>
</comment>
<name>A0A1R3RXU5_ASPC5</name>